<keyword evidence="5" id="KW-0732">Signal</keyword>
<comment type="similarity">
    <text evidence="1">Belongs to the aspartyl/asparaginyl beta-hydroxylase family.</text>
</comment>
<gene>
    <name evidence="7" type="ORF">LGLO00237_LOCUS20594</name>
</gene>
<evidence type="ECO:0000313" key="7">
    <source>
        <dbReference type="EMBL" id="CAE0668967.1"/>
    </source>
</evidence>
<accession>A0A7S3Z1K4</accession>
<dbReference type="InterPro" id="IPR051821">
    <property type="entry name" value="Asp/Asn_beta-hydroxylase"/>
</dbReference>
<evidence type="ECO:0000256" key="4">
    <source>
        <dbReference type="SAM" id="MobiDB-lite"/>
    </source>
</evidence>
<evidence type="ECO:0000256" key="3">
    <source>
        <dbReference type="ARBA" id="ARBA00023002"/>
    </source>
</evidence>
<dbReference type="InterPro" id="IPR007803">
    <property type="entry name" value="Asp/Arg/Pro-Hydrxlase"/>
</dbReference>
<dbReference type="InterPro" id="IPR027443">
    <property type="entry name" value="IPNS-like_sf"/>
</dbReference>
<organism evidence="7">
    <name type="scientific">Lotharella globosa</name>
    <dbReference type="NCBI Taxonomy" id="91324"/>
    <lineage>
        <taxon>Eukaryota</taxon>
        <taxon>Sar</taxon>
        <taxon>Rhizaria</taxon>
        <taxon>Cercozoa</taxon>
        <taxon>Chlorarachniophyceae</taxon>
        <taxon>Lotharella</taxon>
    </lineage>
</organism>
<dbReference type="Gene3D" id="2.60.120.330">
    <property type="entry name" value="B-lactam Antibiotic, Isopenicillin N Synthase, Chain"/>
    <property type="match status" value="1"/>
</dbReference>
<dbReference type="AlphaFoldDB" id="A0A7S3Z1K4"/>
<proteinExistence type="inferred from homology"/>
<dbReference type="SUPFAM" id="SSF51197">
    <property type="entry name" value="Clavaminate synthase-like"/>
    <property type="match status" value="1"/>
</dbReference>
<name>A0A7S3Z1K4_9EUKA</name>
<feature type="domain" description="Aspartyl/asparaginy/proline hydroxylase" evidence="6">
    <location>
        <begin position="169"/>
        <end position="330"/>
    </location>
</feature>
<sequence>MLFRPKRTSCTACFSACCLTLCLIVALNSARTPPLKSVGTLRRMKITNRAAHGLCRSSVAVQPPKPHRSVVVDSTASTYERPPPSTGYLSSRIEKRLEEILGDSSPTRVVDSWRYLSQDYEHREYVGTDPTKTPETSNCHQQAHSYVPGLPIKTFWDIEGEKWREALESKHEVIRDEFLKVIANPDFLAANAQNAWVGAQTGEARAYGLGWKTLGLLDRGVWDPVNAGLFPRTAEIIRDSGIPAVEAFFASMEPESSIKLHSDNANFVLTSHLPLVVPDNGQNKCRLTIGDDTKEWLEGKMMMFDTSILHDAVNESDRKRYILMFRVWHPDLSAAERKALQFALDSLSVEELVSDDPAERAEAEKKVAALRAFPDLRKSRPKVVPTSTSGQWKARIDDNDTEMEKITKNKKKKKKAKKSSTSTGGGFGSR</sequence>
<feature type="compositionally biased region" description="Basic residues" evidence="4">
    <location>
        <begin position="408"/>
        <end position="418"/>
    </location>
</feature>
<feature type="compositionally biased region" description="Basic and acidic residues" evidence="4">
    <location>
        <begin position="394"/>
        <end position="407"/>
    </location>
</feature>
<feature type="chain" id="PRO_5030867398" description="Aspartyl/asparaginy/proline hydroxylase domain-containing protein" evidence="5">
    <location>
        <begin position="31"/>
        <end position="430"/>
    </location>
</feature>
<dbReference type="PANTHER" id="PTHR46332:SF5">
    <property type="entry name" value="ASPARTATE BETA-HYDROXYLASE DOMAIN CONTAINING 2"/>
    <property type="match status" value="1"/>
</dbReference>
<dbReference type="Pfam" id="PF05118">
    <property type="entry name" value="Asp_Arg_Hydrox"/>
    <property type="match status" value="1"/>
</dbReference>
<dbReference type="GO" id="GO:0016020">
    <property type="term" value="C:membrane"/>
    <property type="evidence" value="ECO:0007669"/>
    <property type="project" value="TreeGrafter"/>
</dbReference>
<feature type="signal peptide" evidence="5">
    <location>
        <begin position="1"/>
        <end position="30"/>
    </location>
</feature>
<feature type="region of interest" description="Disordered" evidence="4">
    <location>
        <begin position="379"/>
        <end position="430"/>
    </location>
</feature>
<dbReference type="EMBL" id="HBIV01028794">
    <property type="protein sequence ID" value="CAE0668967.1"/>
    <property type="molecule type" value="Transcribed_RNA"/>
</dbReference>
<keyword evidence="3" id="KW-0560">Oxidoreductase</keyword>
<reference evidence="7" key="1">
    <citation type="submission" date="2021-01" db="EMBL/GenBank/DDBJ databases">
        <authorList>
            <person name="Corre E."/>
            <person name="Pelletier E."/>
            <person name="Niang G."/>
            <person name="Scheremetjew M."/>
            <person name="Finn R."/>
            <person name="Kale V."/>
            <person name="Holt S."/>
            <person name="Cochrane G."/>
            <person name="Meng A."/>
            <person name="Brown T."/>
            <person name="Cohen L."/>
        </authorList>
    </citation>
    <scope>NUCLEOTIDE SEQUENCE</scope>
    <source>
        <strain evidence="7">CCCM811</strain>
    </source>
</reference>
<protein>
    <recommendedName>
        <fullName evidence="6">Aspartyl/asparaginy/proline hydroxylase domain-containing protein</fullName>
    </recommendedName>
</protein>
<dbReference type="GO" id="GO:0051213">
    <property type="term" value="F:dioxygenase activity"/>
    <property type="evidence" value="ECO:0007669"/>
    <property type="project" value="UniProtKB-KW"/>
</dbReference>
<evidence type="ECO:0000259" key="6">
    <source>
        <dbReference type="Pfam" id="PF05118"/>
    </source>
</evidence>
<dbReference type="PANTHER" id="PTHR46332">
    <property type="entry name" value="ASPARTATE BETA-HYDROXYLASE DOMAIN-CONTAINING PROTEIN 2"/>
    <property type="match status" value="1"/>
</dbReference>
<feature type="region of interest" description="Disordered" evidence="4">
    <location>
        <begin position="66"/>
        <end position="87"/>
    </location>
</feature>
<evidence type="ECO:0000256" key="5">
    <source>
        <dbReference type="SAM" id="SignalP"/>
    </source>
</evidence>
<keyword evidence="2" id="KW-0223">Dioxygenase</keyword>
<evidence type="ECO:0000256" key="1">
    <source>
        <dbReference type="ARBA" id="ARBA00007730"/>
    </source>
</evidence>
<evidence type="ECO:0000256" key="2">
    <source>
        <dbReference type="ARBA" id="ARBA00022964"/>
    </source>
</evidence>